<keyword evidence="4" id="KW-0238">DNA-binding</keyword>
<dbReference type="InterPro" id="IPR009057">
    <property type="entry name" value="Homeodomain-like_sf"/>
</dbReference>
<dbReference type="CDD" id="cd00167">
    <property type="entry name" value="SANT"/>
    <property type="match status" value="1"/>
</dbReference>
<dbReference type="SUPFAM" id="SSF46689">
    <property type="entry name" value="Homeodomain-like"/>
    <property type="match status" value="1"/>
</dbReference>
<sequence length="299" mass="34184">MGCSSFDMPETKLKKGLWSPQEDETLRNYMFQNGHGCCWNCLPVKAGDHLSFVEHASMLAFQVVCITGYYCESRSGLHRNGKSCRLRWVNYLRPGLKRGRLTIEEEEMVVSLHHSLGNKWAKIARQLPGRTDNEIKNYWNSYLKKKVMILEGLLQAQYLNNTLLNSKETNAPEVSSLEPIPPVLHQDMGTSSETQSAYSICFNQGPNQCFPEWPSSDNFQLQNFVQHDSGNSMLLWENSTESAIANAFNQGYSHDEEQYAGARENNSTIFSNIEMDEIALMNEMHCNWPLNMNFNGVYQ</sequence>
<dbReference type="InterPro" id="IPR051953">
    <property type="entry name" value="Plant_SW-associated_TFs"/>
</dbReference>
<evidence type="ECO:0000313" key="9">
    <source>
        <dbReference type="EMBL" id="KAF9605968.1"/>
    </source>
</evidence>
<keyword evidence="10" id="KW-1185">Reference proteome</keyword>
<dbReference type="PANTHER" id="PTHR47997:SF11">
    <property type="entry name" value="TRANSCRIPTION FACTOR LAF1"/>
    <property type="match status" value="1"/>
</dbReference>
<dbReference type="OrthoDB" id="2143914at2759"/>
<keyword evidence="2" id="KW-0677">Repeat</keyword>
<evidence type="ECO:0000256" key="4">
    <source>
        <dbReference type="ARBA" id="ARBA00023125"/>
    </source>
</evidence>
<dbReference type="Pfam" id="PF00249">
    <property type="entry name" value="Myb_DNA-binding"/>
    <property type="match status" value="1"/>
</dbReference>
<dbReference type="SMART" id="SM00717">
    <property type="entry name" value="SANT"/>
    <property type="match status" value="2"/>
</dbReference>
<dbReference type="InterPro" id="IPR017930">
    <property type="entry name" value="Myb_dom"/>
</dbReference>
<name>A0A835HZ14_9MAGN</name>
<evidence type="ECO:0000256" key="3">
    <source>
        <dbReference type="ARBA" id="ARBA00023015"/>
    </source>
</evidence>
<gene>
    <name evidence="9" type="ORF">IFM89_021294</name>
</gene>
<keyword evidence="3" id="KW-0805">Transcription regulation</keyword>
<keyword evidence="6" id="KW-0539">Nucleus</keyword>
<evidence type="ECO:0000256" key="6">
    <source>
        <dbReference type="ARBA" id="ARBA00023242"/>
    </source>
</evidence>
<evidence type="ECO:0000313" key="10">
    <source>
        <dbReference type="Proteomes" id="UP000631114"/>
    </source>
</evidence>
<dbReference type="EMBL" id="JADFTS010000005">
    <property type="protein sequence ID" value="KAF9605968.1"/>
    <property type="molecule type" value="Genomic_DNA"/>
</dbReference>
<evidence type="ECO:0000259" key="7">
    <source>
        <dbReference type="PROSITE" id="PS50090"/>
    </source>
</evidence>
<feature type="domain" description="Myb-like" evidence="7">
    <location>
        <begin position="10"/>
        <end position="92"/>
    </location>
</feature>
<dbReference type="Proteomes" id="UP000631114">
    <property type="component" value="Unassembled WGS sequence"/>
</dbReference>
<reference evidence="9 10" key="1">
    <citation type="submission" date="2020-10" db="EMBL/GenBank/DDBJ databases">
        <title>The Coptis chinensis genome and diversification of protoberbering-type alkaloids.</title>
        <authorList>
            <person name="Wang B."/>
            <person name="Shu S."/>
            <person name="Song C."/>
            <person name="Liu Y."/>
        </authorList>
    </citation>
    <scope>NUCLEOTIDE SEQUENCE [LARGE SCALE GENOMIC DNA]</scope>
    <source>
        <strain evidence="9">HL-2020</strain>
        <tissue evidence="9">Leaf</tissue>
    </source>
</reference>
<protein>
    <submittedName>
        <fullName evidence="9">Uncharacterized protein</fullName>
    </submittedName>
</protein>
<proteinExistence type="predicted"/>
<dbReference type="PANTHER" id="PTHR47997">
    <property type="entry name" value="MYB DOMAIN PROTEIN 55"/>
    <property type="match status" value="1"/>
</dbReference>
<organism evidence="9 10">
    <name type="scientific">Coptis chinensis</name>
    <dbReference type="NCBI Taxonomy" id="261450"/>
    <lineage>
        <taxon>Eukaryota</taxon>
        <taxon>Viridiplantae</taxon>
        <taxon>Streptophyta</taxon>
        <taxon>Embryophyta</taxon>
        <taxon>Tracheophyta</taxon>
        <taxon>Spermatophyta</taxon>
        <taxon>Magnoliopsida</taxon>
        <taxon>Ranunculales</taxon>
        <taxon>Ranunculaceae</taxon>
        <taxon>Coptidoideae</taxon>
        <taxon>Coptis</taxon>
    </lineage>
</organism>
<dbReference type="PROSITE" id="PS50090">
    <property type="entry name" value="MYB_LIKE"/>
    <property type="match status" value="2"/>
</dbReference>
<comment type="subcellular location">
    <subcellularLocation>
        <location evidence="1">Nucleus</location>
    </subcellularLocation>
</comment>
<accession>A0A835HZ14</accession>
<comment type="caution">
    <text evidence="9">The sequence shown here is derived from an EMBL/GenBank/DDBJ whole genome shotgun (WGS) entry which is preliminary data.</text>
</comment>
<evidence type="ECO:0000256" key="5">
    <source>
        <dbReference type="ARBA" id="ARBA00023163"/>
    </source>
</evidence>
<evidence type="ECO:0000256" key="2">
    <source>
        <dbReference type="ARBA" id="ARBA00022737"/>
    </source>
</evidence>
<evidence type="ECO:0000259" key="8">
    <source>
        <dbReference type="PROSITE" id="PS51294"/>
    </source>
</evidence>
<dbReference type="GO" id="GO:0003677">
    <property type="term" value="F:DNA binding"/>
    <property type="evidence" value="ECO:0007669"/>
    <property type="project" value="UniProtKB-KW"/>
</dbReference>
<feature type="domain" description="Myb-like" evidence="7">
    <location>
        <begin position="93"/>
        <end position="143"/>
    </location>
</feature>
<keyword evidence="5" id="KW-0804">Transcription</keyword>
<dbReference type="PROSITE" id="PS51294">
    <property type="entry name" value="HTH_MYB"/>
    <property type="match status" value="1"/>
</dbReference>
<dbReference type="Gene3D" id="1.10.10.60">
    <property type="entry name" value="Homeodomain-like"/>
    <property type="match status" value="2"/>
</dbReference>
<feature type="domain" description="HTH myb-type" evidence="8">
    <location>
        <begin position="93"/>
        <end position="147"/>
    </location>
</feature>
<evidence type="ECO:0000256" key="1">
    <source>
        <dbReference type="ARBA" id="ARBA00004123"/>
    </source>
</evidence>
<dbReference type="AlphaFoldDB" id="A0A835HZ14"/>
<dbReference type="InterPro" id="IPR001005">
    <property type="entry name" value="SANT/Myb"/>
</dbReference>
<dbReference type="GO" id="GO:0005634">
    <property type="term" value="C:nucleus"/>
    <property type="evidence" value="ECO:0007669"/>
    <property type="project" value="UniProtKB-SubCell"/>
</dbReference>